<sequence>MTPREKHKRLGDLLVEVNVISEEQLSQALAEQKNSGLRLGDQLTALGFIDEQRLVEVLEFQLGIPHVKLHKQQIDRGILNLISEEVAKGYQVLPMSKKGNKLVVAMADPLNYHAIDDMRLSTGFDIQPVIAKKEELALAINRYFGMQKSINRMMQEYTEDLTEDAEELTKQNSDDSPAAQMMNQIMAQAVHESASDVHIDPQEEETAIRFRVDGFLRTERIVPANMHPVVTARVKIMSNLDVAERRLPQDGRFQMTIDYKQIDIRVSLLPTIHREKIVLRILDLSRTIGGIDELGFSEENLFNQMISRPYGLVLVTGPTGSGKSSTLYAALQRLNTEDTNIITIEDPVEYQLKGINQIQTNAAIGLDFAKGLRTILRQDPNIIMVGEIRDRETAEIALRAAMTGHLVLSTLHTNDAASSISRLIDMGIEPFLITSALIGSVGQRLVRRVCPICAEKQEMRANEKDIFSKFGIEMNDVLKGRGCPSCNQTGYKGRIAVHEVLKVDDHLGKMVAMKKPDNSYREYLAEQGFVTMFEDGLQKVAADKTTLEEIYRVSLD</sequence>
<feature type="domain" description="Type II secretion system protein GspE N-terminal" evidence="5">
    <location>
        <begin position="62"/>
        <end position="149"/>
    </location>
</feature>
<dbReference type="Gene3D" id="3.30.450.90">
    <property type="match status" value="1"/>
</dbReference>
<evidence type="ECO:0000313" key="6">
    <source>
        <dbReference type="EMBL" id="AXF56149.1"/>
    </source>
</evidence>
<dbReference type="Proteomes" id="UP000252100">
    <property type="component" value="Chromosome"/>
</dbReference>
<keyword evidence="7" id="KW-1185">Reference proteome</keyword>
<dbReference type="PANTHER" id="PTHR30258">
    <property type="entry name" value="TYPE II SECRETION SYSTEM PROTEIN GSPE-RELATED"/>
    <property type="match status" value="1"/>
</dbReference>
<dbReference type="CDD" id="cd01129">
    <property type="entry name" value="PulE-GspE-like"/>
    <property type="match status" value="1"/>
</dbReference>
<dbReference type="Gene3D" id="3.30.300.160">
    <property type="entry name" value="Type II secretion system, protein E, N-terminal domain"/>
    <property type="match status" value="1"/>
</dbReference>
<evidence type="ECO:0000256" key="1">
    <source>
        <dbReference type="ARBA" id="ARBA00006611"/>
    </source>
</evidence>
<dbReference type="Gene3D" id="3.40.50.300">
    <property type="entry name" value="P-loop containing nucleotide triphosphate hydrolases"/>
    <property type="match status" value="1"/>
</dbReference>
<gene>
    <name evidence="6" type="ORF">DT065_09035</name>
</gene>
<dbReference type="PANTHER" id="PTHR30258:SF3">
    <property type="entry name" value="SLL1921 PROTEIN"/>
    <property type="match status" value="1"/>
</dbReference>
<reference evidence="6 7" key="1">
    <citation type="journal article" date="2018" name="J. Microbiol.">
        <title>Salicibibacter kimchii gen. nov., sp. nov., a moderately halophilic and alkalitolerant bacterium in the family Bacillaceae, isolated from kimchi.</title>
        <authorList>
            <person name="Jang J.Y."/>
            <person name="Oh Y.J."/>
            <person name="Lim S.K."/>
            <person name="Park H.K."/>
            <person name="Lee C."/>
            <person name="Kim J.Y."/>
            <person name="Lee M.A."/>
            <person name="Choi H.J."/>
        </authorList>
    </citation>
    <scope>NUCLEOTIDE SEQUENCE [LARGE SCALE GENOMIC DNA]</scope>
    <source>
        <strain evidence="6 7">NKC1-1</strain>
    </source>
</reference>
<dbReference type="GO" id="GO:0005886">
    <property type="term" value="C:plasma membrane"/>
    <property type="evidence" value="ECO:0007669"/>
    <property type="project" value="TreeGrafter"/>
</dbReference>
<dbReference type="Pfam" id="PF00437">
    <property type="entry name" value="T2SSE"/>
    <property type="match status" value="1"/>
</dbReference>
<accession>A0A345BYW8</accession>
<dbReference type="RefSeq" id="WP_114372675.1">
    <property type="nucleotide sequence ID" value="NZ_CP031092.1"/>
</dbReference>
<dbReference type="KEGG" id="rue:DT065_09035"/>
<dbReference type="FunFam" id="3.40.50.300:FF:000398">
    <property type="entry name" value="Type IV pilus assembly ATPase PilB"/>
    <property type="match status" value="1"/>
</dbReference>
<dbReference type="InterPro" id="IPR027417">
    <property type="entry name" value="P-loop_NTPase"/>
</dbReference>
<keyword evidence="3" id="KW-0067">ATP-binding</keyword>
<organism evidence="6 7">
    <name type="scientific">Salicibibacter kimchii</name>
    <dbReference type="NCBI Taxonomy" id="2099786"/>
    <lineage>
        <taxon>Bacteria</taxon>
        <taxon>Bacillati</taxon>
        <taxon>Bacillota</taxon>
        <taxon>Bacilli</taxon>
        <taxon>Bacillales</taxon>
        <taxon>Bacillaceae</taxon>
        <taxon>Salicibibacter</taxon>
    </lineage>
</organism>
<dbReference type="OrthoDB" id="9808272at2"/>
<evidence type="ECO:0000313" key="7">
    <source>
        <dbReference type="Proteomes" id="UP000252100"/>
    </source>
</evidence>
<name>A0A345BYW8_9BACI</name>
<comment type="similarity">
    <text evidence="1">Belongs to the GSP E family.</text>
</comment>
<dbReference type="GO" id="GO:0016887">
    <property type="term" value="F:ATP hydrolysis activity"/>
    <property type="evidence" value="ECO:0007669"/>
    <property type="project" value="TreeGrafter"/>
</dbReference>
<evidence type="ECO:0000259" key="4">
    <source>
        <dbReference type="Pfam" id="PF00437"/>
    </source>
</evidence>
<dbReference type="FunFam" id="3.30.300.160:FF:000002">
    <property type="entry name" value="Type II secretion system protein E"/>
    <property type="match status" value="1"/>
</dbReference>
<dbReference type="InterPro" id="IPR037257">
    <property type="entry name" value="T2SS_E_N_sf"/>
</dbReference>
<dbReference type="InterPro" id="IPR007831">
    <property type="entry name" value="T2SS_GspE_N"/>
</dbReference>
<dbReference type="SUPFAM" id="SSF160246">
    <property type="entry name" value="EspE N-terminal domain-like"/>
    <property type="match status" value="1"/>
</dbReference>
<dbReference type="AlphaFoldDB" id="A0A345BYW8"/>
<dbReference type="InterPro" id="IPR001482">
    <property type="entry name" value="T2SS/T4SS_dom"/>
</dbReference>
<evidence type="ECO:0000256" key="2">
    <source>
        <dbReference type="ARBA" id="ARBA00022741"/>
    </source>
</evidence>
<feature type="domain" description="Bacterial type II secretion system protein E" evidence="4">
    <location>
        <begin position="172"/>
        <end position="552"/>
    </location>
</feature>
<protein>
    <submittedName>
        <fullName evidence="6">Type II/IV secretion system protein</fullName>
    </submittedName>
</protein>
<keyword evidence="2" id="KW-0547">Nucleotide-binding</keyword>
<dbReference type="SUPFAM" id="SSF52540">
    <property type="entry name" value="P-loop containing nucleoside triphosphate hydrolases"/>
    <property type="match status" value="1"/>
</dbReference>
<dbReference type="EMBL" id="CP031092">
    <property type="protein sequence ID" value="AXF56149.1"/>
    <property type="molecule type" value="Genomic_DNA"/>
</dbReference>
<evidence type="ECO:0000256" key="3">
    <source>
        <dbReference type="ARBA" id="ARBA00022840"/>
    </source>
</evidence>
<proteinExistence type="inferred from homology"/>
<dbReference type="GO" id="GO:0005524">
    <property type="term" value="F:ATP binding"/>
    <property type="evidence" value="ECO:0007669"/>
    <property type="project" value="UniProtKB-KW"/>
</dbReference>
<evidence type="ECO:0000259" key="5">
    <source>
        <dbReference type="Pfam" id="PF05157"/>
    </source>
</evidence>
<dbReference type="Pfam" id="PF05157">
    <property type="entry name" value="MshEN"/>
    <property type="match status" value="1"/>
</dbReference>